<organism evidence="1 2">
    <name type="scientific">Maribacter ulvicola</name>
    <dbReference type="NCBI Taxonomy" id="228959"/>
    <lineage>
        <taxon>Bacteria</taxon>
        <taxon>Pseudomonadati</taxon>
        <taxon>Bacteroidota</taxon>
        <taxon>Flavobacteriia</taxon>
        <taxon>Flavobacteriales</taxon>
        <taxon>Flavobacteriaceae</taxon>
        <taxon>Maribacter</taxon>
    </lineage>
</organism>
<proteinExistence type="predicted"/>
<protein>
    <submittedName>
        <fullName evidence="1">Uncharacterized protein</fullName>
    </submittedName>
</protein>
<name>A0A1N6TPF8_9FLAO</name>
<evidence type="ECO:0000313" key="1">
    <source>
        <dbReference type="EMBL" id="SIQ54966.1"/>
    </source>
</evidence>
<dbReference type="Proteomes" id="UP000186953">
    <property type="component" value="Unassembled WGS sequence"/>
</dbReference>
<reference evidence="2" key="1">
    <citation type="submission" date="2017-01" db="EMBL/GenBank/DDBJ databases">
        <authorList>
            <person name="Varghese N."/>
            <person name="Submissions S."/>
        </authorList>
    </citation>
    <scope>NUCLEOTIDE SEQUENCE [LARGE SCALE GENOMIC DNA]</scope>
    <source>
        <strain evidence="2">DSM 15366</strain>
    </source>
</reference>
<dbReference type="AlphaFoldDB" id="A0A1N6TPF8"/>
<gene>
    <name evidence="1" type="ORF">SAMN05421797_10236</name>
</gene>
<sequence length="56" mass="6374">MGVNNQFLSNSKPEYPIFKVIGNYIAVKSTIKIPIGLLRNIRKVATADFVYFQELL</sequence>
<accession>A0A1N6TPF8</accession>
<evidence type="ECO:0000313" key="2">
    <source>
        <dbReference type="Proteomes" id="UP000186953"/>
    </source>
</evidence>
<dbReference type="EMBL" id="FTMA01000002">
    <property type="protein sequence ID" value="SIQ54966.1"/>
    <property type="molecule type" value="Genomic_DNA"/>
</dbReference>
<keyword evidence="2" id="KW-1185">Reference proteome</keyword>